<dbReference type="NCBIfam" id="TIGR02451">
    <property type="entry name" value="anti_sig_ChrR"/>
    <property type="match status" value="1"/>
</dbReference>
<dbReference type="InterPro" id="IPR041916">
    <property type="entry name" value="Anti_sigma_zinc_sf"/>
</dbReference>
<gene>
    <name evidence="2" type="ORF">ACFQDM_08625</name>
</gene>
<dbReference type="InterPro" id="IPR014710">
    <property type="entry name" value="RmlC-like_jellyroll"/>
</dbReference>
<dbReference type="Proteomes" id="UP001596303">
    <property type="component" value="Unassembled WGS sequence"/>
</dbReference>
<dbReference type="InterPro" id="IPR012807">
    <property type="entry name" value="Anti-sigma_ChrR"/>
</dbReference>
<comment type="caution">
    <text evidence="2">The sequence shown here is derived from an EMBL/GenBank/DDBJ whole genome shotgun (WGS) entry which is preliminary data.</text>
</comment>
<dbReference type="InterPro" id="IPR025979">
    <property type="entry name" value="ChrR-like_cupin_dom"/>
</dbReference>
<sequence length="220" mass="23845">MSDDQTMGEEFYSAYAAGTIDPALKLLVETQAALREDVRRQLHMTDAIGGAFLETETPTALSATALAKTLAFLDEETAQTREETHGAIKGSVLDELILLPEPLKEKAMNAARQSGWKFANRGLKRMMLDVDSEASVELLRIEPGCGAPRHTHAGQEYTLVITGSFTDEVGTYRPGDISVAGPDREHRPVADEGEICFALAVTDGGLKFTGWLGVVQKFFG</sequence>
<proteinExistence type="predicted"/>
<name>A0ABW1S8Y6_9PROT</name>
<dbReference type="EMBL" id="JBHSSW010000009">
    <property type="protein sequence ID" value="MFC6198140.1"/>
    <property type="molecule type" value="Genomic_DNA"/>
</dbReference>
<dbReference type="InterPro" id="IPR011051">
    <property type="entry name" value="RmlC_Cupin_sf"/>
</dbReference>
<keyword evidence="3" id="KW-1185">Reference proteome</keyword>
<organism evidence="2 3">
    <name type="scientific">Ponticaulis profundi</name>
    <dbReference type="NCBI Taxonomy" id="2665222"/>
    <lineage>
        <taxon>Bacteria</taxon>
        <taxon>Pseudomonadati</taxon>
        <taxon>Pseudomonadota</taxon>
        <taxon>Alphaproteobacteria</taxon>
        <taxon>Hyphomonadales</taxon>
        <taxon>Hyphomonadaceae</taxon>
        <taxon>Ponticaulis</taxon>
    </lineage>
</organism>
<dbReference type="SUPFAM" id="SSF51182">
    <property type="entry name" value="RmlC-like cupins"/>
    <property type="match status" value="1"/>
</dbReference>
<evidence type="ECO:0000313" key="2">
    <source>
        <dbReference type="EMBL" id="MFC6198140.1"/>
    </source>
</evidence>
<feature type="domain" description="ChrR-like cupin" evidence="1">
    <location>
        <begin position="109"/>
        <end position="197"/>
    </location>
</feature>
<protein>
    <submittedName>
        <fullName evidence="2">ChrR family anti-sigma-E factor</fullName>
    </submittedName>
</protein>
<evidence type="ECO:0000259" key="1">
    <source>
        <dbReference type="Pfam" id="PF12973"/>
    </source>
</evidence>
<dbReference type="Gene3D" id="1.10.10.1320">
    <property type="entry name" value="Anti-sigma factor, zinc-finger domain"/>
    <property type="match status" value="1"/>
</dbReference>
<dbReference type="RefSeq" id="WP_377378099.1">
    <property type="nucleotide sequence ID" value="NZ_JBHSSW010000009.1"/>
</dbReference>
<dbReference type="Pfam" id="PF12973">
    <property type="entry name" value="Cupin_7"/>
    <property type="match status" value="1"/>
</dbReference>
<dbReference type="CDD" id="cd20301">
    <property type="entry name" value="cupin_ChrR"/>
    <property type="match status" value="1"/>
</dbReference>
<dbReference type="Gene3D" id="2.60.120.10">
    <property type="entry name" value="Jelly Rolls"/>
    <property type="match status" value="1"/>
</dbReference>
<accession>A0ABW1S8Y6</accession>
<evidence type="ECO:0000313" key="3">
    <source>
        <dbReference type="Proteomes" id="UP001596303"/>
    </source>
</evidence>
<reference evidence="3" key="1">
    <citation type="journal article" date="2019" name="Int. J. Syst. Evol. Microbiol.">
        <title>The Global Catalogue of Microorganisms (GCM) 10K type strain sequencing project: providing services to taxonomists for standard genome sequencing and annotation.</title>
        <authorList>
            <consortium name="The Broad Institute Genomics Platform"/>
            <consortium name="The Broad Institute Genome Sequencing Center for Infectious Disease"/>
            <person name="Wu L."/>
            <person name="Ma J."/>
        </authorList>
    </citation>
    <scope>NUCLEOTIDE SEQUENCE [LARGE SCALE GENOMIC DNA]</scope>
    <source>
        <strain evidence="3">CGMCC-1.15741</strain>
    </source>
</reference>